<feature type="coiled-coil region" evidence="2">
    <location>
        <begin position="609"/>
        <end position="664"/>
    </location>
</feature>
<dbReference type="Gene3D" id="1.25.10.10">
    <property type="entry name" value="Leucine-rich Repeat Variant"/>
    <property type="match status" value="1"/>
</dbReference>
<feature type="region of interest" description="Disordered" evidence="3">
    <location>
        <begin position="483"/>
        <end position="599"/>
    </location>
</feature>
<proteinExistence type="predicted"/>
<dbReference type="InterPro" id="IPR011989">
    <property type="entry name" value="ARM-like"/>
</dbReference>
<dbReference type="InterPro" id="IPR000225">
    <property type="entry name" value="Armadillo"/>
</dbReference>
<feature type="compositionally biased region" description="Basic and acidic residues" evidence="3">
    <location>
        <begin position="520"/>
        <end position="529"/>
    </location>
</feature>
<dbReference type="SUPFAM" id="SSF48371">
    <property type="entry name" value="ARM repeat"/>
    <property type="match status" value="1"/>
</dbReference>
<reference evidence="4" key="1">
    <citation type="journal article" date="2020" name="J. Eukaryot. Microbiol.">
        <title>De novo Sequencing, Assembly and Annotation of the Transcriptome for the Free-Living Testate Amoeba Arcella intermedia.</title>
        <authorList>
            <person name="Ribeiro G.M."/>
            <person name="Porfirio-Sousa A.L."/>
            <person name="Maurer-Alcala X.X."/>
            <person name="Katz L.A."/>
            <person name="Lahr D.J.G."/>
        </authorList>
    </citation>
    <scope>NUCLEOTIDE SEQUENCE</scope>
</reference>
<feature type="region of interest" description="Disordered" evidence="3">
    <location>
        <begin position="721"/>
        <end position="763"/>
    </location>
</feature>
<dbReference type="EMBL" id="GIBP01000741">
    <property type="protein sequence ID" value="NDV29710.1"/>
    <property type="molecule type" value="Transcribed_RNA"/>
</dbReference>
<protein>
    <submittedName>
        <fullName evidence="4">Uncharacterized protein</fullName>
    </submittedName>
</protein>
<dbReference type="PANTHER" id="PTHR22895:SF0">
    <property type="entry name" value="ARMADILLO REPEAT-CONTAINING PROTEIN 6"/>
    <property type="match status" value="1"/>
</dbReference>
<dbReference type="PANTHER" id="PTHR22895">
    <property type="entry name" value="ARMADILLO REPEAT-CONTAINING PROTEIN 6"/>
    <property type="match status" value="1"/>
</dbReference>
<keyword evidence="2" id="KW-0175">Coiled coil</keyword>
<dbReference type="Gene3D" id="1.10.287.1490">
    <property type="match status" value="1"/>
</dbReference>
<accession>A0A6B2KY81</accession>
<evidence type="ECO:0000256" key="1">
    <source>
        <dbReference type="ARBA" id="ARBA00022737"/>
    </source>
</evidence>
<feature type="compositionally biased region" description="Basic and acidic residues" evidence="3">
    <location>
        <begin position="488"/>
        <end position="501"/>
    </location>
</feature>
<feature type="compositionally biased region" description="Basic residues" evidence="3">
    <location>
        <begin position="558"/>
        <end position="569"/>
    </location>
</feature>
<feature type="compositionally biased region" description="Low complexity" evidence="3">
    <location>
        <begin position="730"/>
        <end position="750"/>
    </location>
</feature>
<dbReference type="AlphaFoldDB" id="A0A6B2KY81"/>
<dbReference type="SMART" id="SM00185">
    <property type="entry name" value="ARM"/>
    <property type="match status" value="5"/>
</dbReference>
<feature type="compositionally biased region" description="Acidic residues" evidence="3">
    <location>
        <begin position="578"/>
        <end position="589"/>
    </location>
</feature>
<sequence>MSKIRDIYEPEIFLESLNIVSCLEGYEQDIAKTGAVRATILMMNRDIHNPRSQILGCKVLANLAHDLEVCKWVGKVKGIQRLLETLKRHLDAPDVVVEVCRTLANLAFRCKYNKEIMISEKALESLVSAITIDKSNEKVVNAGLRAIRNIVSECKDNFIEETLLDQVMDSMSSFPQGLDIQINGIWIIVNLMSSKIEVKKRVVDKGALEHIFNGMQNYESDPHVQLAGSTAIALVAKVANYRPLIAKKGGLQLLNLALRTHRQIVPIQRSVIKALFRLSFNEQNRNKIVEMKILNEIFESMKLNSNSGPLQRICLLFLLELAKTPKIKEIIQTKAVSLIIQARNKYSDVPHIHRVATIAVEVIISSSPNATLSAPGSPASPLAPKTAALREEVNTKENETLQSEHKLLQQKLSEKDDIISKVQTQISTLENVLARLKAEENEETLAGVYEKIAIKKEIAKLKFVKANIGKDLKRIQSETQEIQSTFESHGHDDKIKPKDSKSSSSGDVRKAKILPNTTAEPKKPEKKDNAVASKEAPKKNPAKPHSKKGTKDSGKQKTAQKGKTTKGKPRFHEKSNENGEDNMEQDEEPSGLQPPQLLPHQKSSLRTFNRNLTNNSAVSEEDIAQIQKKIEEILLQLAEKDKEVEETEHQRAEIEAQVNKLEMDLKGTHILIQTLQKESLNQTQNREKLVTGNSFFTRHQKKMKSIKDEIAALSTENEELKKEIAALSDTPQNTNNPTAPTNTTNTNPAQHPEKASSKKKKKH</sequence>
<organism evidence="4">
    <name type="scientific">Arcella intermedia</name>
    <dbReference type="NCBI Taxonomy" id="1963864"/>
    <lineage>
        <taxon>Eukaryota</taxon>
        <taxon>Amoebozoa</taxon>
        <taxon>Tubulinea</taxon>
        <taxon>Elardia</taxon>
        <taxon>Arcellinida</taxon>
        <taxon>Sphaerothecina</taxon>
        <taxon>Arcellidae</taxon>
        <taxon>Arcella</taxon>
    </lineage>
</organism>
<name>A0A6B2KY81_9EUKA</name>
<evidence type="ECO:0000313" key="4">
    <source>
        <dbReference type="EMBL" id="NDV29710.1"/>
    </source>
</evidence>
<evidence type="ECO:0000256" key="3">
    <source>
        <dbReference type="SAM" id="MobiDB-lite"/>
    </source>
</evidence>
<dbReference type="InterPro" id="IPR016024">
    <property type="entry name" value="ARM-type_fold"/>
</dbReference>
<keyword evidence="1" id="KW-0677">Repeat</keyword>
<evidence type="ECO:0000256" key="2">
    <source>
        <dbReference type="SAM" id="Coils"/>
    </source>
</evidence>